<feature type="transmembrane region" description="Helical" evidence="7">
    <location>
        <begin position="140"/>
        <end position="159"/>
    </location>
</feature>
<keyword evidence="2" id="KW-0813">Transport</keyword>
<evidence type="ECO:0000313" key="9">
    <source>
        <dbReference type="EMBL" id="TPX09372.1"/>
    </source>
</evidence>
<keyword evidence="5 7" id="KW-0472">Membrane</keyword>
<dbReference type="Gene3D" id="1.20.1250.20">
    <property type="entry name" value="MFS general substrate transporter like domains"/>
    <property type="match status" value="2"/>
</dbReference>
<gene>
    <name evidence="9" type="ORF">E0L32_009416</name>
</gene>
<protein>
    <recommendedName>
        <fullName evidence="8">Major facilitator superfamily (MFS) profile domain-containing protein</fullName>
    </recommendedName>
</protein>
<dbReference type="PANTHER" id="PTHR43791:SF24">
    <property type="entry name" value="NICOTINIC ACID PLASMA MEMBRANE TRANSPORTER"/>
    <property type="match status" value="1"/>
</dbReference>
<dbReference type="SUPFAM" id="SSF103473">
    <property type="entry name" value="MFS general substrate transporter"/>
    <property type="match status" value="1"/>
</dbReference>
<dbReference type="GeneID" id="41976863"/>
<dbReference type="InterPro" id="IPR011701">
    <property type="entry name" value="MFS"/>
</dbReference>
<keyword evidence="10" id="KW-1185">Reference proteome</keyword>
<evidence type="ECO:0000256" key="5">
    <source>
        <dbReference type="ARBA" id="ARBA00023136"/>
    </source>
</evidence>
<evidence type="ECO:0000256" key="3">
    <source>
        <dbReference type="ARBA" id="ARBA00022692"/>
    </source>
</evidence>
<keyword evidence="4 7" id="KW-1133">Transmembrane helix</keyword>
<feature type="transmembrane region" description="Helical" evidence="7">
    <location>
        <begin position="419"/>
        <end position="440"/>
    </location>
</feature>
<dbReference type="GO" id="GO:0022857">
    <property type="term" value="F:transmembrane transporter activity"/>
    <property type="evidence" value="ECO:0007669"/>
    <property type="project" value="InterPro"/>
</dbReference>
<comment type="subcellular location">
    <subcellularLocation>
        <location evidence="1">Membrane</location>
        <topology evidence="1">Multi-pass membrane protein</topology>
    </subcellularLocation>
</comment>
<evidence type="ECO:0000313" key="10">
    <source>
        <dbReference type="Proteomes" id="UP000319257"/>
    </source>
</evidence>
<dbReference type="InterPro" id="IPR036259">
    <property type="entry name" value="MFS_trans_sf"/>
</dbReference>
<feature type="transmembrane region" description="Helical" evidence="7">
    <location>
        <begin position="273"/>
        <end position="299"/>
    </location>
</feature>
<dbReference type="InParanoid" id="A0A507AJ38"/>
<dbReference type="RefSeq" id="XP_030991083.1">
    <property type="nucleotide sequence ID" value="XM_031144379.1"/>
</dbReference>
<feature type="transmembrane region" description="Helical" evidence="7">
    <location>
        <begin position="204"/>
        <end position="226"/>
    </location>
</feature>
<dbReference type="PROSITE" id="PS50850">
    <property type="entry name" value="MFS"/>
    <property type="match status" value="1"/>
</dbReference>
<dbReference type="EMBL" id="SKBQ01000068">
    <property type="protein sequence ID" value="TPX09372.1"/>
    <property type="molecule type" value="Genomic_DNA"/>
</dbReference>
<comment type="caution">
    <text evidence="9">The sequence shown here is derived from an EMBL/GenBank/DDBJ whole genome shotgun (WGS) entry which is preliminary data.</text>
</comment>
<feature type="transmembrane region" description="Helical" evidence="7">
    <location>
        <begin position="44"/>
        <end position="63"/>
    </location>
</feature>
<reference evidence="9 10" key="1">
    <citation type="submission" date="2019-06" db="EMBL/GenBank/DDBJ databases">
        <title>Draft genome sequence of the filamentous fungus Phialemoniopsis curvata isolated from diesel fuel.</title>
        <authorList>
            <person name="Varaljay V.A."/>
            <person name="Lyon W.J."/>
            <person name="Crouch A.L."/>
            <person name="Drake C.E."/>
            <person name="Hollomon J.M."/>
            <person name="Nadeau L.J."/>
            <person name="Nunn H.S."/>
            <person name="Stevenson B.S."/>
            <person name="Bojanowski C.L."/>
            <person name="Crookes-Goodson W.J."/>
        </authorList>
    </citation>
    <scope>NUCLEOTIDE SEQUENCE [LARGE SCALE GENOMIC DNA]</scope>
    <source>
        <strain evidence="9 10">D216</strain>
    </source>
</reference>
<feature type="transmembrane region" description="Helical" evidence="7">
    <location>
        <begin position="171"/>
        <end position="192"/>
    </location>
</feature>
<organism evidence="9 10">
    <name type="scientific">Thyridium curvatum</name>
    <dbReference type="NCBI Taxonomy" id="1093900"/>
    <lineage>
        <taxon>Eukaryota</taxon>
        <taxon>Fungi</taxon>
        <taxon>Dikarya</taxon>
        <taxon>Ascomycota</taxon>
        <taxon>Pezizomycotina</taxon>
        <taxon>Sordariomycetes</taxon>
        <taxon>Sordariomycetidae</taxon>
        <taxon>Thyridiales</taxon>
        <taxon>Thyridiaceae</taxon>
        <taxon>Thyridium</taxon>
    </lineage>
</organism>
<feature type="transmembrane region" description="Helical" evidence="7">
    <location>
        <begin position="338"/>
        <end position="371"/>
    </location>
</feature>
<name>A0A507AJ38_9PEZI</name>
<feature type="transmembrane region" description="Helical" evidence="7">
    <location>
        <begin position="311"/>
        <end position="331"/>
    </location>
</feature>
<dbReference type="Pfam" id="PF07690">
    <property type="entry name" value="MFS_1"/>
    <property type="match status" value="1"/>
</dbReference>
<evidence type="ECO:0000256" key="7">
    <source>
        <dbReference type="SAM" id="Phobius"/>
    </source>
</evidence>
<sequence length="504" mass="55196">MADIKAPSIEDAKPAPGEIRDDSTSSIYIDPEKEKAALRKFDKYLLPVVLIFLVLSALDRTNIGNARVFGFDEDLGLVGGQFGNINTLFFVTFIVFETPWVMAINRFGPNKALGTALILWSSVTIGSGFVRTYAQAIVCRLLLGATEAGVSPGFAYLFATIYPRSSTAKRIAMGNVANTISGAFGGLFAYAIQTMGTRRGIQAWRWLFIIEGCITFVVGGLCWLFLPRSPEDAWFLSAEDKHIMELRKQKNIEYRGENKFNSKWIKLAFQDPFIYIAGGAFFFSSVAITGFSIFLPTIIRGLGYASLKVNYLTIPVYICGFLSLIVQCYFSDKMQQRALFLVGSALPVVAGYLICVGTPNPTAGYIAMFILSFGMQSNCPLLDSGSVLTEVIPLGVYSISTLVVTWVATNLMPDQKRSVALPVFYSIGNLSGLVSSQLYPSQHAPRYVIGNSISAGLECVAVCFFVSGWFLLRMRNKRKEKLVADGATTNGLEGDMALGFKYGL</sequence>
<evidence type="ECO:0000256" key="4">
    <source>
        <dbReference type="ARBA" id="ARBA00022989"/>
    </source>
</evidence>
<dbReference type="PANTHER" id="PTHR43791">
    <property type="entry name" value="PERMEASE-RELATED"/>
    <property type="match status" value="1"/>
</dbReference>
<dbReference type="InterPro" id="IPR020846">
    <property type="entry name" value="MFS_dom"/>
</dbReference>
<evidence type="ECO:0000256" key="6">
    <source>
        <dbReference type="SAM" id="MobiDB-lite"/>
    </source>
</evidence>
<dbReference type="OrthoDB" id="2962993at2759"/>
<feature type="transmembrane region" description="Helical" evidence="7">
    <location>
        <begin position="452"/>
        <end position="472"/>
    </location>
</feature>
<feature type="compositionally biased region" description="Basic and acidic residues" evidence="6">
    <location>
        <begin position="8"/>
        <end position="23"/>
    </location>
</feature>
<evidence type="ECO:0000256" key="2">
    <source>
        <dbReference type="ARBA" id="ARBA00022448"/>
    </source>
</evidence>
<feature type="domain" description="Major facilitator superfamily (MFS) profile" evidence="8">
    <location>
        <begin position="45"/>
        <end position="479"/>
    </location>
</feature>
<feature type="transmembrane region" description="Helical" evidence="7">
    <location>
        <begin position="83"/>
        <end position="104"/>
    </location>
</feature>
<evidence type="ECO:0000259" key="8">
    <source>
        <dbReference type="PROSITE" id="PS50850"/>
    </source>
</evidence>
<evidence type="ECO:0000256" key="1">
    <source>
        <dbReference type="ARBA" id="ARBA00004141"/>
    </source>
</evidence>
<feature type="transmembrane region" description="Helical" evidence="7">
    <location>
        <begin position="391"/>
        <end position="412"/>
    </location>
</feature>
<dbReference type="GO" id="GO:0016020">
    <property type="term" value="C:membrane"/>
    <property type="evidence" value="ECO:0007669"/>
    <property type="project" value="UniProtKB-SubCell"/>
</dbReference>
<accession>A0A507AJ38</accession>
<feature type="transmembrane region" description="Helical" evidence="7">
    <location>
        <begin position="116"/>
        <end position="134"/>
    </location>
</feature>
<dbReference type="AlphaFoldDB" id="A0A507AJ38"/>
<feature type="region of interest" description="Disordered" evidence="6">
    <location>
        <begin position="1"/>
        <end position="24"/>
    </location>
</feature>
<keyword evidence="3 7" id="KW-0812">Transmembrane</keyword>
<proteinExistence type="predicted"/>
<dbReference type="FunFam" id="1.20.1250.20:FF:000018">
    <property type="entry name" value="MFS transporter permease"/>
    <property type="match status" value="1"/>
</dbReference>
<dbReference type="Proteomes" id="UP000319257">
    <property type="component" value="Unassembled WGS sequence"/>
</dbReference>